<reference evidence="8" key="1">
    <citation type="submission" date="2019-09" db="EMBL/GenBank/DDBJ databases">
        <title>Distinct polysaccharide growth profiles of human intestinal Prevotella copri isolates.</title>
        <authorList>
            <person name="Fehlner-Peach H."/>
            <person name="Magnabosco C."/>
            <person name="Raghavan V."/>
            <person name="Scher J.U."/>
            <person name="Tett A."/>
            <person name="Cox L.M."/>
            <person name="Gottsegen C."/>
            <person name="Watters A."/>
            <person name="Wiltshire- Gordon J.D."/>
            <person name="Segata N."/>
            <person name="Bonneau R."/>
            <person name="Littman D.R."/>
        </authorList>
    </citation>
    <scope>NUCLEOTIDE SEQUENCE [LARGE SCALE GENOMIC DNA]</scope>
    <source>
        <strain evidence="8">iA624</strain>
    </source>
</reference>
<dbReference type="PANTHER" id="PTHR12143">
    <property type="entry name" value="PEPTIDE N-GLYCANASE PNGASE -RELATED"/>
    <property type="match status" value="1"/>
</dbReference>
<dbReference type="NCBIfam" id="TIGR01180">
    <property type="entry name" value="aman2_put"/>
    <property type="match status" value="1"/>
</dbReference>
<dbReference type="RefSeq" id="WP_153097866.1">
    <property type="nucleotide sequence ID" value="NZ_VZBP01000169.1"/>
</dbReference>
<comment type="caution">
    <text evidence="7">The sequence shown here is derived from an EMBL/GenBank/DDBJ whole genome shotgun (WGS) entry which is preliminary data.</text>
</comment>
<dbReference type="GO" id="GO:0006516">
    <property type="term" value="P:glycoprotein catabolic process"/>
    <property type="evidence" value="ECO:0007669"/>
    <property type="project" value="TreeGrafter"/>
</dbReference>
<dbReference type="InterPro" id="IPR050883">
    <property type="entry name" value="PNGase"/>
</dbReference>
<feature type="domain" description="Glycosyl hydrolase family 92" evidence="5">
    <location>
        <begin position="250"/>
        <end position="712"/>
    </location>
</feature>
<dbReference type="InterPro" id="IPR014718">
    <property type="entry name" value="GH-type_carb-bd"/>
</dbReference>
<dbReference type="InterPro" id="IPR041371">
    <property type="entry name" value="GH92_N"/>
</dbReference>
<feature type="signal peptide" evidence="4">
    <location>
        <begin position="1"/>
        <end position="22"/>
    </location>
</feature>
<comment type="subunit">
    <text evidence="2">Monomer.</text>
</comment>
<dbReference type="GO" id="GO:0030246">
    <property type="term" value="F:carbohydrate binding"/>
    <property type="evidence" value="ECO:0007669"/>
    <property type="project" value="InterPro"/>
</dbReference>
<dbReference type="EMBL" id="VZBP01000169">
    <property type="protein sequence ID" value="MQO10747.1"/>
    <property type="molecule type" value="Genomic_DNA"/>
</dbReference>
<dbReference type="InterPro" id="IPR012939">
    <property type="entry name" value="Glyco_hydro_92"/>
</dbReference>
<evidence type="ECO:0000259" key="5">
    <source>
        <dbReference type="Pfam" id="PF07971"/>
    </source>
</evidence>
<dbReference type="Pfam" id="PF07971">
    <property type="entry name" value="Glyco_hydro_92"/>
    <property type="match status" value="1"/>
</dbReference>
<feature type="domain" description="Glycosyl hydrolase family 92 N-terminal" evidence="6">
    <location>
        <begin position="36"/>
        <end position="217"/>
    </location>
</feature>
<dbReference type="Pfam" id="PF17678">
    <property type="entry name" value="Glyco_hydro_92N"/>
    <property type="match status" value="1"/>
</dbReference>
<dbReference type="InterPro" id="IPR008928">
    <property type="entry name" value="6-hairpin_glycosidase_sf"/>
</dbReference>
<keyword evidence="3" id="KW-0106">Calcium</keyword>
<name>A0AA91A4U7_9BACT</name>
<sequence>MRKRIINLLMMTCVLAGGYSQASLAQQAKSSNLTQFVNPRIGTGGHGHVFLGANVPFGYVQLGPTEPSRGWDWCSGYHHSDSILIGFGHQHLSGTGIGDLGDVAFLPVTDGNQKQIKFSHDNENVRPGYYAVKLQQPNVWVELTATQRAGFQRYTFGADAQQAQLVLDLKQGIGWDSAKDFNVDNTTATTVAGHRFSKGWANDQKAFFFAEFSQPVTVKPLGAGRWLITAADVTKPLLVKTGLSAVSAENAKLNLEKEIPGWDFRQVVADADAAWNKELAKVNIETSDSTSRRIFYTAMYHTMTAPSVFSDVNGQYRGADGKVYDGNFTNYTTLSLWDTYRAAHPLMTMIHTDMLPDMASTFINIYRQQGKLPVWHLMGNETNCMVGNPGIPILADMVLKGYVKDKEGAYEAMKKSAMLDERGMGLLKKHGYLPYDKEPTKETVAKGMEYALADACVAKVARMLGKKEDAKYFENRSKAYSKYFDKETGFMRGLGSDGKFRVPFNPFSAEHREDDYTEGNAWQYTWLVPHDVHGLVKLFGNEKKFVTKLDSLFIVTGEMGANASPDISGLIGQYAHGNEPSHHVLYMYNYVGQPWKGARLLRQTLDEMYKDDFDGLSGNEDVGQMSAWYVLSSVGLYQVEPAGGKYIIGSPIFDKAELNVGKGKTFNIVCKNNSKENMYVQSVKLNGKRYSKSYIMYNDIMKGGTLELQMGNQPSKWGTRPADRP</sequence>
<dbReference type="FunFam" id="3.30.2080.10:FF:000001">
    <property type="entry name" value="Alpha-1,2-mannosidase subfamily"/>
    <property type="match status" value="1"/>
</dbReference>
<keyword evidence="4" id="KW-0732">Signal</keyword>
<dbReference type="Gene3D" id="3.30.2080.10">
    <property type="entry name" value="GH92 mannosidase domain"/>
    <property type="match status" value="1"/>
</dbReference>
<dbReference type="Proteomes" id="UP000405805">
    <property type="component" value="Unassembled WGS sequence"/>
</dbReference>
<evidence type="ECO:0000256" key="4">
    <source>
        <dbReference type="SAM" id="SignalP"/>
    </source>
</evidence>
<evidence type="ECO:0000256" key="2">
    <source>
        <dbReference type="ARBA" id="ARBA00011245"/>
    </source>
</evidence>
<dbReference type="Gene3D" id="2.70.98.10">
    <property type="match status" value="1"/>
</dbReference>
<dbReference type="GO" id="GO:0000224">
    <property type="term" value="F:peptide-N4-(N-acetyl-beta-glucosaminyl)asparagine amidase activity"/>
    <property type="evidence" value="ECO:0007669"/>
    <property type="project" value="TreeGrafter"/>
</dbReference>
<keyword evidence="7" id="KW-0378">Hydrolase</keyword>
<feature type="chain" id="PRO_5041729683" evidence="4">
    <location>
        <begin position="23"/>
        <end position="725"/>
    </location>
</feature>
<evidence type="ECO:0000259" key="6">
    <source>
        <dbReference type="Pfam" id="PF17678"/>
    </source>
</evidence>
<proteinExistence type="predicted"/>
<dbReference type="AlphaFoldDB" id="A0AA91A4U7"/>
<evidence type="ECO:0000256" key="1">
    <source>
        <dbReference type="ARBA" id="ARBA00001913"/>
    </source>
</evidence>
<evidence type="ECO:0000313" key="8">
    <source>
        <dbReference type="Proteomes" id="UP000405805"/>
    </source>
</evidence>
<organism evidence="7 8">
    <name type="scientific">Segatella copri</name>
    <dbReference type="NCBI Taxonomy" id="165179"/>
    <lineage>
        <taxon>Bacteria</taxon>
        <taxon>Pseudomonadati</taxon>
        <taxon>Bacteroidota</taxon>
        <taxon>Bacteroidia</taxon>
        <taxon>Bacteroidales</taxon>
        <taxon>Prevotellaceae</taxon>
        <taxon>Segatella</taxon>
    </lineage>
</organism>
<evidence type="ECO:0000313" key="7">
    <source>
        <dbReference type="EMBL" id="MQO10747.1"/>
    </source>
</evidence>
<evidence type="ECO:0000256" key="3">
    <source>
        <dbReference type="ARBA" id="ARBA00022837"/>
    </source>
</evidence>
<dbReference type="GO" id="GO:0005829">
    <property type="term" value="C:cytosol"/>
    <property type="evidence" value="ECO:0007669"/>
    <property type="project" value="TreeGrafter"/>
</dbReference>
<dbReference type="Gene3D" id="1.20.1050.60">
    <property type="entry name" value="alpha-1,2-mannosidase"/>
    <property type="match status" value="1"/>
</dbReference>
<dbReference type="SUPFAM" id="SSF48208">
    <property type="entry name" value="Six-hairpin glycosidases"/>
    <property type="match status" value="1"/>
</dbReference>
<accession>A0AA91A4U7</accession>
<protein>
    <submittedName>
        <fullName evidence="7">Glycoside hydrolase family 92 protein</fullName>
    </submittedName>
</protein>
<dbReference type="PANTHER" id="PTHR12143:SF39">
    <property type="entry name" value="SECRETED PROTEIN"/>
    <property type="match status" value="1"/>
</dbReference>
<gene>
    <name evidence="7" type="ORF">F7D57_13720</name>
</gene>
<dbReference type="InterPro" id="IPR005887">
    <property type="entry name" value="GH92_a_mannosidase_put"/>
</dbReference>
<comment type="cofactor">
    <cofactor evidence="1">
        <name>Ca(2+)</name>
        <dbReference type="ChEBI" id="CHEBI:29108"/>
    </cofactor>
</comment>
<dbReference type="GO" id="GO:0005975">
    <property type="term" value="P:carbohydrate metabolic process"/>
    <property type="evidence" value="ECO:0007669"/>
    <property type="project" value="InterPro"/>
</dbReference>
<dbReference type="Gene3D" id="1.20.1610.10">
    <property type="entry name" value="alpha-1,2-mannosidases domains"/>
    <property type="match status" value="1"/>
</dbReference>